<feature type="transmembrane region" description="Helical" evidence="2">
    <location>
        <begin position="124"/>
        <end position="144"/>
    </location>
</feature>
<feature type="domain" description="J" evidence="3">
    <location>
        <begin position="280"/>
        <end position="332"/>
    </location>
</feature>
<dbReference type="PROSITE" id="PS50076">
    <property type="entry name" value="DNAJ_2"/>
    <property type="match status" value="1"/>
</dbReference>
<dbReference type="SUPFAM" id="SSF46565">
    <property type="entry name" value="Chaperone J-domain"/>
    <property type="match status" value="1"/>
</dbReference>
<feature type="transmembrane region" description="Helical" evidence="2">
    <location>
        <begin position="27"/>
        <end position="51"/>
    </location>
</feature>
<dbReference type="OrthoDB" id="7822896at2"/>
<name>A0A1W6MYZ0_9HYPH</name>
<organism evidence="4 5">
    <name type="scientific">Methylocystis bryophila</name>
    <dbReference type="NCBI Taxonomy" id="655015"/>
    <lineage>
        <taxon>Bacteria</taxon>
        <taxon>Pseudomonadati</taxon>
        <taxon>Pseudomonadota</taxon>
        <taxon>Alphaproteobacteria</taxon>
        <taxon>Hyphomicrobiales</taxon>
        <taxon>Methylocystaceae</taxon>
        <taxon>Methylocystis</taxon>
    </lineage>
</organism>
<dbReference type="STRING" id="655015.B1812_18640"/>
<feature type="region of interest" description="Disordered" evidence="1">
    <location>
        <begin position="223"/>
        <end position="278"/>
    </location>
</feature>
<dbReference type="InterPro" id="IPR001623">
    <property type="entry name" value="DnaJ_domain"/>
</dbReference>
<keyword evidence="2" id="KW-0812">Transmembrane</keyword>
<keyword evidence="5" id="KW-1185">Reference proteome</keyword>
<proteinExistence type="predicted"/>
<feature type="compositionally biased region" description="Basic and acidic residues" evidence="1">
    <location>
        <begin position="239"/>
        <end position="262"/>
    </location>
</feature>
<evidence type="ECO:0000259" key="3">
    <source>
        <dbReference type="PROSITE" id="PS50076"/>
    </source>
</evidence>
<dbReference type="CDD" id="cd06257">
    <property type="entry name" value="DnaJ"/>
    <property type="match status" value="1"/>
</dbReference>
<dbReference type="RefSeq" id="WP_085772909.1">
    <property type="nucleotide sequence ID" value="NZ_AP027149.1"/>
</dbReference>
<evidence type="ECO:0000256" key="2">
    <source>
        <dbReference type="SAM" id="Phobius"/>
    </source>
</evidence>
<reference evidence="4 5" key="1">
    <citation type="submission" date="2017-02" db="EMBL/GenBank/DDBJ databases">
        <authorList>
            <person name="Peterson S.W."/>
        </authorList>
    </citation>
    <scope>NUCLEOTIDE SEQUENCE [LARGE SCALE GENOMIC DNA]</scope>
    <source>
        <strain evidence="4 5">S285</strain>
    </source>
</reference>
<keyword evidence="2" id="KW-1133">Transmembrane helix</keyword>
<dbReference type="KEGG" id="mbry:B1812_18640"/>
<evidence type="ECO:0000256" key="1">
    <source>
        <dbReference type="SAM" id="MobiDB-lite"/>
    </source>
</evidence>
<protein>
    <recommendedName>
        <fullName evidence="3">J domain-containing protein</fullName>
    </recommendedName>
</protein>
<dbReference type="InterPro" id="IPR036869">
    <property type="entry name" value="J_dom_sf"/>
</dbReference>
<keyword evidence="2" id="KW-0472">Membrane</keyword>
<sequence length="332" mass="35399">MRRPTIRFHLFDSGRGRLALGPSSRGVGLPLTAASLALGLAVLAPFLFVLLSARRELAALAVDPAHAASLLELHKSPFHEAAAAGGRSVLAAAFLAQTRIAALGFCAIGAYFAWRGYANHRPRAWGPFFWVSALCLFFIAPVLLPKLSAQRADYAVTAVVGAAHGVAKPRQQAVAVLPLKLDPTTVLATRAGLAAFAAAFLSLACHDAAFRLREVLIDLGLAEPEPQKPGSGGAENEGVEEKLRRAKRKPQEPRREGEESRPGRRTRARKAGTPEDPRIRAFAMLGLPSGASRAEIEKAFRARIKRAHPDHGGSAEQAAALNEARNLLLTHG</sequence>
<dbReference type="AlphaFoldDB" id="A0A1W6MYZ0"/>
<dbReference type="Gene3D" id="1.10.287.110">
    <property type="entry name" value="DnaJ domain"/>
    <property type="match status" value="1"/>
</dbReference>
<evidence type="ECO:0000313" key="4">
    <source>
        <dbReference type="EMBL" id="ARN82773.1"/>
    </source>
</evidence>
<feature type="transmembrane region" description="Helical" evidence="2">
    <location>
        <begin position="89"/>
        <end position="112"/>
    </location>
</feature>
<dbReference type="EMBL" id="CP019948">
    <property type="protein sequence ID" value="ARN82773.1"/>
    <property type="molecule type" value="Genomic_DNA"/>
</dbReference>
<accession>A0A1W6MYZ0</accession>
<evidence type="ECO:0000313" key="5">
    <source>
        <dbReference type="Proteomes" id="UP000193978"/>
    </source>
</evidence>
<gene>
    <name evidence="4" type="ORF">B1812_18640</name>
</gene>
<dbReference type="Proteomes" id="UP000193978">
    <property type="component" value="Chromosome"/>
</dbReference>